<feature type="signal peptide" evidence="1">
    <location>
        <begin position="1"/>
        <end position="23"/>
    </location>
</feature>
<dbReference type="Gene3D" id="3.10.450.40">
    <property type="match status" value="2"/>
</dbReference>
<reference evidence="3 4" key="1">
    <citation type="journal article" date="2016" name="Nat. Biotechnol.">
        <title>Measurement of bacterial replication rates in microbial communities.</title>
        <authorList>
            <person name="Brown C.T."/>
            <person name="Olm M.R."/>
            <person name="Thomas B.C."/>
            <person name="Banfield J.F."/>
        </authorList>
    </citation>
    <scope>NUCLEOTIDE SEQUENCE [LARGE SCALE GENOMIC DNA]</scope>
    <source>
        <strain evidence="3">46_33</strain>
    </source>
</reference>
<evidence type="ECO:0000259" key="2">
    <source>
        <dbReference type="Pfam" id="PF03413"/>
    </source>
</evidence>
<organism evidence="3 4">
    <name type="scientific">Phascolarctobacterium succinatutens</name>
    <dbReference type="NCBI Taxonomy" id="626940"/>
    <lineage>
        <taxon>Bacteria</taxon>
        <taxon>Bacillati</taxon>
        <taxon>Bacillota</taxon>
        <taxon>Negativicutes</taxon>
        <taxon>Acidaminococcales</taxon>
        <taxon>Acidaminococcaceae</taxon>
        <taxon>Phascolarctobacterium</taxon>
    </lineage>
</organism>
<keyword evidence="1" id="KW-0732">Signal</keyword>
<evidence type="ECO:0000313" key="3">
    <source>
        <dbReference type="EMBL" id="OLA38109.1"/>
    </source>
</evidence>
<dbReference type="EMBL" id="MNTG01000025">
    <property type="protein sequence ID" value="OLA38109.1"/>
    <property type="molecule type" value="Genomic_DNA"/>
</dbReference>
<dbReference type="Pfam" id="PF03413">
    <property type="entry name" value="PepSY"/>
    <property type="match status" value="2"/>
</dbReference>
<name>A0A1Q6R6Y7_9FIRM</name>
<feature type="domain" description="PepSY" evidence="2">
    <location>
        <begin position="27"/>
        <end position="78"/>
    </location>
</feature>
<dbReference type="Proteomes" id="UP000186777">
    <property type="component" value="Unassembled WGS sequence"/>
</dbReference>
<sequence>MKKLTAIITGALTVLAISATAFAANLISADEARAIAQKQVPTGSTYLHTEAELQKLHPYYEVKFFDTATQTKYEIDIYQVNGKIKEYNMERKALGGSANVILSKDDVKAIVAKEVGDVSIYELKLDREHGLYEYEVKFSASGLRGEMNINPETGVVLDKEVKYSL</sequence>
<evidence type="ECO:0000313" key="4">
    <source>
        <dbReference type="Proteomes" id="UP000186777"/>
    </source>
</evidence>
<dbReference type="RefSeq" id="WP_303679656.1">
    <property type="nucleotide sequence ID" value="NZ_DBEZXK010000019.1"/>
</dbReference>
<proteinExistence type="predicted"/>
<feature type="domain" description="PepSY" evidence="2">
    <location>
        <begin position="102"/>
        <end position="160"/>
    </location>
</feature>
<dbReference type="STRING" id="626940.BHW43_04475"/>
<gene>
    <name evidence="3" type="ORF">BHW43_04475</name>
</gene>
<dbReference type="InterPro" id="IPR025711">
    <property type="entry name" value="PepSY"/>
</dbReference>
<accession>A0A1Q6R6Y7</accession>
<dbReference type="AlphaFoldDB" id="A0A1Q6R6Y7"/>
<protein>
    <recommendedName>
        <fullName evidence="2">PepSY domain-containing protein</fullName>
    </recommendedName>
</protein>
<evidence type="ECO:0000256" key="1">
    <source>
        <dbReference type="SAM" id="SignalP"/>
    </source>
</evidence>
<comment type="caution">
    <text evidence="3">The sequence shown here is derived from an EMBL/GenBank/DDBJ whole genome shotgun (WGS) entry which is preliminary data.</text>
</comment>
<feature type="chain" id="PRO_5013067335" description="PepSY domain-containing protein" evidence="1">
    <location>
        <begin position="24"/>
        <end position="165"/>
    </location>
</feature>